<dbReference type="AlphaFoldDB" id="A0A1F6GS15"/>
<accession>A0A1F6GS15</accession>
<dbReference type="CDD" id="cd06464">
    <property type="entry name" value="ACD_sHsps-like"/>
    <property type="match status" value="1"/>
</dbReference>
<feature type="domain" description="SHSP" evidence="3">
    <location>
        <begin position="1"/>
        <end position="107"/>
    </location>
</feature>
<evidence type="ECO:0000313" key="5">
    <source>
        <dbReference type="Proteomes" id="UP000177583"/>
    </source>
</evidence>
<evidence type="ECO:0000256" key="2">
    <source>
        <dbReference type="RuleBase" id="RU003616"/>
    </source>
</evidence>
<protein>
    <recommendedName>
        <fullName evidence="3">SHSP domain-containing protein</fullName>
    </recommendedName>
</protein>
<sequence>MNGTTYLPKTDILQTAEGFELWMDLPGVGKKDLAVSVKKDQLEIYGKVRPQERKGLRFEYPVGDFARTFVISSEIDQEAISAHLEDGVLRLRLPKAKSALPLEITVH</sequence>
<comment type="caution">
    <text evidence="4">The sequence shown here is derived from an EMBL/GenBank/DDBJ whole genome shotgun (WGS) entry which is preliminary data.</text>
</comment>
<gene>
    <name evidence="4" type="ORF">A2557_03715</name>
</gene>
<dbReference type="SUPFAM" id="SSF49764">
    <property type="entry name" value="HSP20-like chaperones"/>
    <property type="match status" value="1"/>
</dbReference>
<dbReference type="InterPro" id="IPR008978">
    <property type="entry name" value="HSP20-like_chaperone"/>
</dbReference>
<organism evidence="4 5">
    <name type="scientific">Candidatus Lambdaproteobacteria bacterium RIFOXYD2_FULL_56_26</name>
    <dbReference type="NCBI Taxonomy" id="1817773"/>
    <lineage>
        <taxon>Bacteria</taxon>
        <taxon>Pseudomonadati</taxon>
        <taxon>Pseudomonadota</taxon>
        <taxon>Candidatus Lambdaproteobacteria</taxon>
    </lineage>
</organism>
<dbReference type="EMBL" id="MFNF01000042">
    <property type="protein sequence ID" value="OGH00791.1"/>
    <property type="molecule type" value="Genomic_DNA"/>
</dbReference>
<dbReference type="PROSITE" id="PS01031">
    <property type="entry name" value="SHSP"/>
    <property type="match status" value="1"/>
</dbReference>
<dbReference type="InterPro" id="IPR031107">
    <property type="entry name" value="Small_HSP"/>
</dbReference>
<evidence type="ECO:0000259" key="3">
    <source>
        <dbReference type="PROSITE" id="PS01031"/>
    </source>
</evidence>
<reference evidence="4 5" key="1">
    <citation type="journal article" date="2016" name="Nat. Commun.">
        <title>Thousands of microbial genomes shed light on interconnected biogeochemical processes in an aquifer system.</title>
        <authorList>
            <person name="Anantharaman K."/>
            <person name="Brown C.T."/>
            <person name="Hug L.A."/>
            <person name="Sharon I."/>
            <person name="Castelle C.J."/>
            <person name="Probst A.J."/>
            <person name="Thomas B.C."/>
            <person name="Singh A."/>
            <person name="Wilkins M.J."/>
            <person name="Karaoz U."/>
            <person name="Brodie E.L."/>
            <person name="Williams K.H."/>
            <person name="Hubbard S.S."/>
            <person name="Banfield J.F."/>
        </authorList>
    </citation>
    <scope>NUCLEOTIDE SEQUENCE [LARGE SCALE GENOMIC DNA]</scope>
</reference>
<evidence type="ECO:0000313" key="4">
    <source>
        <dbReference type="EMBL" id="OGH00791.1"/>
    </source>
</evidence>
<dbReference type="InterPro" id="IPR002068">
    <property type="entry name" value="A-crystallin/Hsp20_dom"/>
</dbReference>
<proteinExistence type="inferred from homology"/>
<dbReference type="Pfam" id="PF00011">
    <property type="entry name" value="HSP20"/>
    <property type="match status" value="1"/>
</dbReference>
<dbReference type="Gene3D" id="2.60.40.790">
    <property type="match status" value="1"/>
</dbReference>
<comment type="similarity">
    <text evidence="1 2">Belongs to the small heat shock protein (HSP20) family.</text>
</comment>
<dbReference type="Proteomes" id="UP000177583">
    <property type="component" value="Unassembled WGS sequence"/>
</dbReference>
<name>A0A1F6GS15_9PROT</name>
<evidence type="ECO:0000256" key="1">
    <source>
        <dbReference type="PROSITE-ProRule" id="PRU00285"/>
    </source>
</evidence>
<dbReference type="PANTHER" id="PTHR11527">
    <property type="entry name" value="HEAT-SHOCK PROTEIN 20 FAMILY MEMBER"/>
    <property type="match status" value="1"/>
</dbReference>